<sequence length="348" mass="38175">MATAKDQELVPDETLIASIFPGVHDIAAADCRVIANAWETCTFSVEFAAAPLPNYPEHLVVRLETAGKRLAAVSALQRLAHAQLPGLVPSVLDVGTTAAADRRKLADSVTVFSANTTTLEDVWDSLDPTHQAELADSVVKARRIGGPALGYFPDIQQFLQGVLQANSPKTSVCELLEVGNGGIVLRSKFDDLGSMDLTAQDLDGLQRHVVFCHNDLEPRNILVRNVSRPDDPSPRHELAAIIDWEMAGFYPFAYESGLKDCVLGSSNLSFTWYSLFKERTAHLLPETECHTKFMGCLRLIFESRLRNMSRNVGVRVQAKWMALHRLERSSDALALGGFVRLAPKPLGT</sequence>
<proteinExistence type="predicted"/>
<feature type="domain" description="Aminoglycoside phosphotransferase" evidence="1">
    <location>
        <begin position="187"/>
        <end position="255"/>
    </location>
</feature>
<dbReference type="InterPro" id="IPR002575">
    <property type="entry name" value="Aminoglycoside_PTrfase"/>
</dbReference>
<organism evidence="2 3">
    <name type="scientific">Parathielavia hyrcaniae</name>
    <dbReference type="NCBI Taxonomy" id="113614"/>
    <lineage>
        <taxon>Eukaryota</taxon>
        <taxon>Fungi</taxon>
        <taxon>Dikarya</taxon>
        <taxon>Ascomycota</taxon>
        <taxon>Pezizomycotina</taxon>
        <taxon>Sordariomycetes</taxon>
        <taxon>Sordariomycetidae</taxon>
        <taxon>Sordariales</taxon>
        <taxon>Chaetomiaceae</taxon>
        <taxon>Parathielavia</taxon>
    </lineage>
</organism>
<gene>
    <name evidence="2" type="ORF">N658DRAFT_461008</name>
</gene>
<dbReference type="Gene3D" id="3.90.1200.10">
    <property type="match status" value="1"/>
</dbReference>
<reference evidence="2" key="1">
    <citation type="journal article" date="2023" name="Mol. Phylogenet. Evol.">
        <title>Genome-scale phylogeny and comparative genomics of the fungal order Sordariales.</title>
        <authorList>
            <person name="Hensen N."/>
            <person name="Bonometti L."/>
            <person name="Westerberg I."/>
            <person name="Brannstrom I.O."/>
            <person name="Guillou S."/>
            <person name="Cros-Aarteil S."/>
            <person name="Calhoun S."/>
            <person name="Haridas S."/>
            <person name="Kuo A."/>
            <person name="Mondo S."/>
            <person name="Pangilinan J."/>
            <person name="Riley R."/>
            <person name="LaButti K."/>
            <person name="Andreopoulos B."/>
            <person name="Lipzen A."/>
            <person name="Chen C."/>
            <person name="Yan M."/>
            <person name="Daum C."/>
            <person name="Ng V."/>
            <person name="Clum A."/>
            <person name="Steindorff A."/>
            <person name="Ohm R.A."/>
            <person name="Martin F."/>
            <person name="Silar P."/>
            <person name="Natvig D.O."/>
            <person name="Lalanne C."/>
            <person name="Gautier V."/>
            <person name="Ament-Velasquez S.L."/>
            <person name="Kruys A."/>
            <person name="Hutchinson M.I."/>
            <person name="Powell A.J."/>
            <person name="Barry K."/>
            <person name="Miller A.N."/>
            <person name="Grigoriev I.V."/>
            <person name="Debuchy R."/>
            <person name="Gladieux P."/>
            <person name="Hiltunen Thoren M."/>
            <person name="Johannesson H."/>
        </authorList>
    </citation>
    <scope>NUCLEOTIDE SEQUENCE</scope>
    <source>
        <strain evidence="2">CBS 757.83</strain>
    </source>
</reference>
<accession>A0AAN6T747</accession>
<reference evidence="2" key="2">
    <citation type="submission" date="2023-05" db="EMBL/GenBank/DDBJ databases">
        <authorList>
            <consortium name="Lawrence Berkeley National Laboratory"/>
            <person name="Steindorff A."/>
            <person name="Hensen N."/>
            <person name="Bonometti L."/>
            <person name="Westerberg I."/>
            <person name="Brannstrom I.O."/>
            <person name="Guillou S."/>
            <person name="Cros-Aarteil S."/>
            <person name="Calhoun S."/>
            <person name="Haridas S."/>
            <person name="Kuo A."/>
            <person name="Mondo S."/>
            <person name="Pangilinan J."/>
            <person name="Riley R."/>
            <person name="Labutti K."/>
            <person name="Andreopoulos B."/>
            <person name="Lipzen A."/>
            <person name="Chen C."/>
            <person name="Yanf M."/>
            <person name="Daum C."/>
            <person name="Ng V."/>
            <person name="Clum A."/>
            <person name="Ohm R."/>
            <person name="Martin F."/>
            <person name="Silar P."/>
            <person name="Natvig D."/>
            <person name="Lalanne C."/>
            <person name="Gautier V."/>
            <person name="Ament-Velasquez S.L."/>
            <person name="Kruys A."/>
            <person name="Hutchinson M.I."/>
            <person name="Powell A.J."/>
            <person name="Barry K."/>
            <person name="Miller A.N."/>
            <person name="Grigoriev I.V."/>
            <person name="Debuchy R."/>
            <person name="Gladieux P."/>
            <person name="Thoren M.H."/>
            <person name="Johannesson H."/>
        </authorList>
    </citation>
    <scope>NUCLEOTIDE SEQUENCE</scope>
    <source>
        <strain evidence="2">CBS 757.83</strain>
    </source>
</reference>
<evidence type="ECO:0000313" key="3">
    <source>
        <dbReference type="Proteomes" id="UP001305647"/>
    </source>
</evidence>
<dbReference type="Pfam" id="PF01636">
    <property type="entry name" value="APH"/>
    <property type="match status" value="1"/>
</dbReference>
<name>A0AAN6T747_9PEZI</name>
<dbReference type="AlphaFoldDB" id="A0AAN6T747"/>
<evidence type="ECO:0000259" key="1">
    <source>
        <dbReference type="Pfam" id="PF01636"/>
    </source>
</evidence>
<comment type="caution">
    <text evidence="2">The sequence shown here is derived from an EMBL/GenBank/DDBJ whole genome shotgun (WGS) entry which is preliminary data.</text>
</comment>
<dbReference type="EMBL" id="MU863624">
    <property type="protein sequence ID" value="KAK4106437.1"/>
    <property type="molecule type" value="Genomic_DNA"/>
</dbReference>
<dbReference type="InterPro" id="IPR011009">
    <property type="entry name" value="Kinase-like_dom_sf"/>
</dbReference>
<dbReference type="PANTHER" id="PTHR21310">
    <property type="entry name" value="AMINOGLYCOSIDE PHOSPHOTRANSFERASE-RELATED-RELATED"/>
    <property type="match status" value="1"/>
</dbReference>
<dbReference type="PANTHER" id="PTHR21310:SF58">
    <property type="entry name" value="AMINOGLYCOSIDE PHOSPHOTRANSFERASE DOMAIN-CONTAINING PROTEIN"/>
    <property type="match status" value="1"/>
</dbReference>
<dbReference type="InterPro" id="IPR051678">
    <property type="entry name" value="AGP_Transferase"/>
</dbReference>
<dbReference type="SUPFAM" id="SSF56112">
    <property type="entry name" value="Protein kinase-like (PK-like)"/>
    <property type="match status" value="1"/>
</dbReference>
<dbReference type="Proteomes" id="UP001305647">
    <property type="component" value="Unassembled WGS sequence"/>
</dbReference>
<keyword evidence="3" id="KW-1185">Reference proteome</keyword>
<protein>
    <recommendedName>
        <fullName evidence="1">Aminoglycoside phosphotransferase domain-containing protein</fullName>
    </recommendedName>
</protein>
<evidence type="ECO:0000313" key="2">
    <source>
        <dbReference type="EMBL" id="KAK4106437.1"/>
    </source>
</evidence>